<feature type="binding site" evidence="10">
    <location>
        <begin position="164"/>
        <end position="169"/>
    </location>
    <ligand>
        <name>GTP</name>
        <dbReference type="ChEBI" id="CHEBI:37565"/>
    </ligand>
</feature>
<sequence>MTYAGRFREVFQFGHKSITHWFPSHMARSMKRMQASMRKVDCVIEVHDARIPFAGRNPEFAKTFGVRPHLLVLNKKDLAELSDSRVKCSSSFCNLLSNLGEREQIFQRFEEEGIKHVLFTNCLQQHSTSVKKVMPKAIELITGSDRYTRRDAEDYSVMIIGIPNAGKSSLINAIRRIYLKKGKGTPVGKLPGVTKSVMNRIKVSSSPPVYVLDTPGVMTPYLRDVEVGMKMALVGALQDHMVGLELLSDYLLFTLNKMEKFDYVQHYELSSPSDDIFDVLVHIARKHGKVGKFKALTGGSERRLDLQAAATIFVKDFREGTLGRICLS</sequence>
<protein>
    <recommendedName>
        <fullName evidence="9">Mitochondrial GTPase 1</fullName>
    </recommendedName>
</protein>
<dbReference type="InterPro" id="IPR023179">
    <property type="entry name" value="GTP-bd_ortho_bundle_sf"/>
</dbReference>
<evidence type="ECO:0000256" key="8">
    <source>
        <dbReference type="ARBA" id="ARBA00045284"/>
    </source>
</evidence>
<dbReference type="OrthoDB" id="269151at2759"/>
<evidence type="ECO:0000256" key="5">
    <source>
        <dbReference type="ARBA" id="ARBA00023128"/>
    </source>
</evidence>
<dbReference type="InterPro" id="IPR027417">
    <property type="entry name" value="P-loop_NTPase"/>
</dbReference>
<evidence type="ECO:0000313" key="13">
    <source>
        <dbReference type="Proteomes" id="UP001152320"/>
    </source>
</evidence>
<gene>
    <name evidence="12" type="ORF">HOLleu_14096</name>
</gene>
<feature type="binding site" evidence="10">
    <location>
        <position position="216"/>
    </location>
    <ligand>
        <name>GTP</name>
        <dbReference type="ChEBI" id="CHEBI:37565"/>
    </ligand>
</feature>
<keyword evidence="4" id="KW-0809">Transit peptide</keyword>
<dbReference type="GO" id="GO:0005743">
    <property type="term" value="C:mitochondrial inner membrane"/>
    <property type="evidence" value="ECO:0007669"/>
    <property type="project" value="UniProtKB-SubCell"/>
</dbReference>
<keyword evidence="5 9" id="KW-0496">Mitochondrion</keyword>
<dbReference type="InterPro" id="IPR016478">
    <property type="entry name" value="GTPase_MTG1"/>
</dbReference>
<dbReference type="AlphaFoldDB" id="A0A9Q1C855"/>
<dbReference type="EMBL" id="JAIZAY010000006">
    <property type="protein sequence ID" value="KAJ8039935.1"/>
    <property type="molecule type" value="Genomic_DNA"/>
</dbReference>
<comment type="caution">
    <text evidence="12">The sequence shown here is derived from an EMBL/GenBank/DDBJ whole genome shotgun (WGS) entry which is preliminary data.</text>
</comment>
<dbReference type="PIRSF" id="PIRSF006230">
    <property type="entry name" value="MG442"/>
    <property type="match status" value="1"/>
</dbReference>
<dbReference type="Proteomes" id="UP001152320">
    <property type="component" value="Chromosome 6"/>
</dbReference>
<dbReference type="PANTHER" id="PTHR45782:SF4">
    <property type="entry name" value="MITOCHONDRIAL RIBOSOME-ASSOCIATED GTPASE 1"/>
    <property type="match status" value="1"/>
</dbReference>
<dbReference type="Gene3D" id="3.40.50.300">
    <property type="entry name" value="P-loop containing nucleotide triphosphate hydrolases"/>
    <property type="match status" value="1"/>
</dbReference>
<dbReference type="GO" id="GO:0003924">
    <property type="term" value="F:GTPase activity"/>
    <property type="evidence" value="ECO:0007669"/>
    <property type="project" value="TreeGrafter"/>
</dbReference>
<feature type="binding site" evidence="10">
    <location>
        <begin position="74"/>
        <end position="77"/>
    </location>
    <ligand>
        <name>GTP</name>
        <dbReference type="ChEBI" id="CHEBI:37565"/>
    </ligand>
</feature>
<dbReference type="GO" id="GO:0032543">
    <property type="term" value="P:mitochondrial translation"/>
    <property type="evidence" value="ECO:0007669"/>
    <property type="project" value="TreeGrafter"/>
</dbReference>
<evidence type="ECO:0000256" key="1">
    <source>
        <dbReference type="ARBA" id="ARBA00004443"/>
    </source>
</evidence>
<keyword evidence="6 9" id="KW-0342">GTP-binding</keyword>
<dbReference type="InterPro" id="IPR006073">
    <property type="entry name" value="GTP-bd"/>
</dbReference>
<dbReference type="FunFam" id="3.40.50.300:FF:000876">
    <property type="entry name" value="Mitochondrial GTPase 1"/>
    <property type="match status" value="1"/>
</dbReference>
<evidence type="ECO:0000259" key="11">
    <source>
        <dbReference type="Pfam" id="PF01926"/>
    </source>
</evidence>
<proteinExistence type="inferred from homology"/>
<keyword evidence="13" id="KW-1185">Reference proteome</keyword>
<reference evidence="12" key="1">
    <citation type="submission" date="2021-10" db="EMBL/GenBank/DDBJ databases">
        <title>Tropical sea cucumber genome reveals ecological adaptation and Cuvierian tubules defense mechanism.</title>
        <authorList>
            <person name="Chen T."/>
        </authorList>
    </citation>
    <scope>NUCLEOTIDE SEQUENCE</scope>
    <source>
        <strain evidence="12">Nanhai2018</strain>
        <tissue evidence="12">Muscle</tissue>
    </source>
</reference>
<comment type="similarity">
    <text evidence="9">Belongs to the TRAFAC class YlqF/YawG GTPase family. MTG1 subfamily.</text>
</comment>
<evidence type="ECO:0000313" key="12">
    <source>
        <dbReference type="EMBL" id="KAJ8039935.1"/>
    </source>
</evidence>
<dbReference type="Gene3D" id="1.10.1580.10">
    <property type="match status" value="1"/>
</dbReference>
<dbReference type="Pfam" id="PF01926">
    <property type="entry name" value="MMR_HSR1"/>
    <property type="match status" value="1"/>
</dbReference>
<dbReference type="GO" id="GO:0005525">
    <property type="term" value="F:GTP binding"/>
    <property type="evidence" value="ECO:0007669"/>
    <property type="project" value="UniProtKB-KW"/>
</dbReference>
<comment type="function">
    <text evidence="8 9">Plays a role in the regulation of the mitochondrial ribosome assembly and of translational activity. Displays mitochondrial GTPase activity.</text>
</comment>
<accession>A0A9Q1C855</accession>
<evidence type="ECO:0000256" key="9">
    <source>
        <dbReference type="PIRNR" id="PIRNR006230"/>
    </source>
</evidence>
<keyword evidence="3" id="KW-0999">Mitochondrion inner membrane</keyword>
<dbReference type="SUPFAM" id="SSF52540">
    <property type="entry name" value="P-loop containing nucleoside triphosphate hydrolases"/>
    <property type="match status" value="1"/>
</dbReference>
<keyword evidence="7" id="KW-0472">Membrane</keyword>
<name>A0A9Q1C855_HOLLE</name>
<evidence type="ECO:0000256" key="2">
    <source>
        <dbReference type="ARBA" id="ARBA00022741"/>
    </source>
</evidence>
<evidence type="ECO:0000256" key="7">
    <source>
        <dbReference type="ARBA" id="ARBA00023136"/>
    </source>
</evidence>
<dbReference type="FunFam" id="1.10.1580.10:FF:000004">
    <property type="entry name" value="Mitochondrial GTPase 1"/>
    <property type="match status" value="1"/>
</dbReference>
<evidence type="ECO:0000256" key="3">
    <source>
        <dbReference type="ARBA" id="ARBA00022792"/>
    </source>
</evidence>
<comment type="subcellular location">
    <subcellularLocation>
        <location evidence="1">Mitochondrion inner membrane</location>
        <topology evidence="1">Peripheral membrane protein</topology>
        <orientation evidence="1">Matrix side</orientation>
    </subcellularLocation>
</comment>
<dbReference type="PANTHER" id="PTHR45782">
    <property type="entry name" value="MITOCHONDRIAL RIBOSOME-ASSOCIATED GTPASE 1"/>
    <property type="match status" value="1"/>
</dbReference>
<evidence type="ECO:0000256" key="4">
    <source>
        <dbReference type="ARBA" id="ARBA00022946"/>
    </source>
</evidence>
<dbReference type="CDD" id="cd01856">
    <property type="entry name" value="YlqF"/>
    <property type="match status" value="1"/>
</dbReference>
<feature type="domain" description="G" evidence="11">
    <location>
        <begin position="157"/>
        <end position="229"/>
    </location>
</feature>
<keyword evidence="2 9" id="KW-0547">Nucleotide-binding</keyword>
<evidence type="ECO:0000256" key="10">
    <source>
        <dbReference type="PIRSR" id="PIRSR006230-1"/>
    </source>
</evidence>
<organism evidence="12 13">
    <name type="scientific">Holothuria leucospilota</name>
    <name type="common">Black long sea cucumber</name>
    <name type="synonym">Mertensiothuria leucospilota</name>
    <dbReference type="NCBI Taxonomy" id="206669"/>
    <lineage>
        <taxon>Eukaryota</taxon>
        <taxon>Metazoa</taxon>
        <taxon>Echinodermata</taxon>
        <taxon>Eleutherozoa</taxon>
        <taxon>Echinozoa</taxon>
        <taxon>Holothuroidea</taxon>
        <taxon>Aspidochirotacea</taxon>
        <taxon>Aspidochirotida</taxon>
        <taxon>Holothuriidae</taxon>
        <taxon>Holothuria</taxon>
    </lineage>
</organism>
<evidence type="ECO:0000256" key="6">
    <source>
        <dbReference type="ARBA" id="ARBA00023134"/>
    </source>
</evidence>